<feature type="transmembrane region" description="Helical" evidence="2">
    <location>
        <begin position="369"/>
        <end position="389"/>
    </location>
</feature>
<gene>
    <name evidence="3" type="ORF">D9619_001379</name>
</gene>
<protein>
    <submittedName>
        <fullName evidence="3">Uncharacterized protein</fullName>
    </submittedName>
</protein>
<feature type="region of interest" description="Disordered" evidence="1">
    <location>
        <begin position="173"/>
        <end position="220"/>
    </location>
</feature>
<reference evidence="3 4" key="1">
    <citation type="journal article" date="2020" name="ISME J.">
        <title>Uncovering the hidden diversity of litter-decomposition mechanisms in mushroom-forming fungi.</title>
        <authorList>
            <person name="Floudas D."/>
            <person name="Bentzer J."/>
            <person name="Ahren D."/>
            <person name="Johansson T."/>
            <person name="Persson P."/>
            <person name="Tunlid A."/>
        </authorList>
    </citation>
    <scope>NUCLEOTIDE SEQUENCE [LARGE SCALE GENOMIC DNA]</scope>
    <source>
        <strain evidence="3 4">CBS 101986</strain>
    </source>
</reference>
<sequence>MAYGYYQNNMQPGMGANQYQFGPPPPMGFQPQPGWGGLDYYRAHAGGADPYLFDHAWGRVQQYGGAPAGGTGVGIQEARHWHRRAYGYQNEVQYLAPEELGHAAAYEAYRTWIYNRNMHEPFGLDPERQREALTGLAVAEAARLLQYSARPADQYARLAASEAAAHTSSYIFHQSQEEDFRSRPRYRTGGMDDPYSRDDELLYPSVHGGRSRSAYGGRSLSRHRSYSHLDSAAGMGMPYATPGYPTTVSPVGYGVQQPSAYVGYAGSQGIPMAGTAYPSQMPMSAGSAYGTPMSAGYEYGAPMGMGVSTSVYGQQMPGVAGSYSSSMSVPVGYGGRTRSSSFSYPGQQISPYMGTAMSASGMPVAAPSAILLSLLGLLGGAGIATLEIIKLKRGETSHKVVTIIQIVVYIVLALVSIFGLIGAFARKLAFVRAYMGMLIVHLLASVGVGAWAIWRTFKDSPQYVTDCISDSTDEAVAHSCHSGATVVKAVTIGIFVVAWLLEIWGCVIVGDYSKQLAEEDATQRIKDTESW</sequence>
<dbReference type="EMBL" id="JAACJJ010000028">
    <property type="protein sequence ID" value="KAF5321392.1"/>
    <property type="molecule type" value="Genomic_DNA"/>
</dbReference>
<keyword evidence="2" id="KW-1133">Transmembrane helix</keyword>
<evidence type="ECO:0000256" key="2">
    <source>
        <dbReference type="SAM" id="Phobius"/>
    </source>
</evidence>
<keyword evidence="4" id="KW-1185">Reference proteome</keyword>
<proteinExistence type="predicted"/>
<evidence type="ECO:0000256" key="1">
    <source>
        <dbReference type="SAM" id="MobiDB-lite"/>
    </source>
</evidence>
<dbReference type="OrthoDB" id="3362027at2759"/>
<organism evidence="3 4">
    <name type="scientific">Psilocybe cf. subviscida</name>
    <dbReference type="NCBI Taxonomy" id="2480587"/>
    <lineage>
        <taxon>Eukaryota</taxon>
        <taxon>Fungi</taxon>
        <taxon>Dikarya</taxon>
        <taxon>Basidiomycota</taxon>
        <taxon>Agaricomycotina</taxon>
        <taxon>Agaricomycetes</taxon>
        <taxon>Agaricomycetidae</taxon>
        <taxon>Agaricales</taxon>
        <taxon>Agaricineae</taxon>
        <taxon>Strophariaceae</taxon>
        <taxon>Psilocybe</taxon>
    </lineage>
</organism>
<feature type="transmembrane region" description="Helical" evidence="2">
    <location>
        <begin position="431"/>
        <end position="454"/>
    </location>
</feature>
<feature type="transmembrane region" description="Helical" evidence="2">
    <location>
        <begin position="401"/>
        <end position="425"/>
    </location>
</feature>
<keyword evidence="2" id="KW-0812">Transmembrane</keyword>
<name>A0A8H5BDN4_9AGAR</name>
<dbReference type="Proteomes" id="UP000567179">
    <property type="component" value="Unassembled WGS sequence"/>
</dbReference>
<keyword evidence="2" id="KW-0472">Membrane</keyword>
<evidence type="ECO:0000313" key="3">
    <source>
        <dbReference type="EMBL" id="KAF5321392.1"/>
    </source>
</evidence>
<accession>A0A8H5BDN4</accession>
<comment type="caution">
    <text evidence="3">The sequence shown here is derived from an EMBL/GenBank/DDBJ whole genome shotgun (WGS) entry which is preliminary data.</text>
</comment>
<evidence type="ECO:0000313" key="4">
    <source>
        <dbReference type="Proteomes" id="UP000567179"/>
    </source>
</evidence>
<dbReference type="AlphaFoldDB" id="A0A8H5BDN4"/>